<feature type="transmembrane region" description="Helical" evidence="1">
    <location>
        <begin position="12"/>
        <end position="36"/>
    </location>
</feature>
<evidence type="ECO:0000313" key="2">
    <source>
        <dbReference type="EMBL" id="MBS9525938.1"/>
    </source>
</evidence>
<keyword evidence="1" id="KW-0472">Membrane</keyword>
<feature type="transmembrane region" description="Helical" evidence="1">
    <location>
        <begin position="80"/>
        <end position="106"/>
    </location>
</feature>
<accession>A0AAP2G6P8</accession>
<dbReference type="RefSeq" id="WP_213946798.1">
    <property type="nucleotide sequence ID" value="NZ_JAHCMY010000025.1"/>
</dbReference>
<feature type="transmembrane region" description="Helical" evidence="1">
    <location>
        <begin position="112"/>
        <end position="130"/>
    </location>
</feature>
<protein>
    <submittedName>
        <fullName evidence="2">Uncharacterized protein</fullName>
    </submittedName>
</protein>
<dbReference type="EMBL" id="JAHCMY010000025">
    <property type="protein sequence ID" value="MBS9525938.1"/>
    <property type="molecule type" value="Genomic_DNA"/>
</dbReference>
<sequence>MMSIDLKDVKAPAVITVLLFLIAVMGSGVLFIFIYYQQLFYDLDTVKLLLIAFSIGSPIWLVNAFLMSHFNYVDLAAAGGVHLGAIMGAVVSIPIIYIPIIIGFYFDISGEWGIGSIMGLQLIMFLGLVYDDIVLKRHEKKNSKNKDLVGV</sequence>
<evidence type="ECO:0000256" key="1">
    <source>
        <dbReference type="SAM" id="Phobius"/>
    </source>
</evidence>
<name>A0AAP2G6P8_9BACT</name>
<gene>
    <name evidence="2" type="ORF">KI659_18095</name>
</gene>
<feature type="transmembrane region" description="Helical" evidence="1">
    <location>
        <begin position="48"/>
        <end position="68"/>
    </location>
</feature>
<dbReference type="Proteomes" id="UP001319104">
    <property type="component" value="Unassembled WGS sequence"/>
</dbReference>
<keyword evidence="3" id="KW-1185">Reference proteome</keyword>
<proteinExistence type="predicted"/>
<organism evidence="2 3">
    <name type="scientific">Litoribacter ruber</name>
    <dbReference type="NCBI Taxonomy" id="702568"/>
    <lineage>
        <taxon>Bacteria</taxon>
        <taxon>Pseudomonadati</taxon>
        <taxon>Bacteroidota</taxon>
        <taxon>Cytophagia</taxon>
        <taxon>Cytophagales</taxon>
        <taxon>Cyclobacteriaceae</taxon>
        <taxon>Litoribacter</taxon>
    </lineage>
</organism>
<comment type="caution">
    <text evidence="2">The sequence shown here is derived from an EMBL/GenBank/DDBJ whole genome shotgun (WGS) entry which is preliminary data.</text>
</comment>
<dbReference type="AlphaFoldDB" id="A0AAP2G6P8"/>
<keyword evidence="1" id="KW-0812">Transmembrane</keyword>
<keyword evidence="1" id="KW-1133">Transmembrane helix</keyword>
<evidence type="ECO:0000313" key="3">
    <source>
        <dbReference type="Proteomes" id="UP001319104"/>
    </source>
</evidence>
<reference evidence="2 3" key="1">
    <citation type="submission" date="2021-05" db="EMBL/GenBank/DDBJ databases">
        <authorList>
            <person name="Zhang Z.D."/>
            <person name="Osman G."/>
        </authorList>
    </citation>
    <scope>NUCLEOTIDE SEQUENCE [LARGE SCALE GENOMIC DNA]</scope>
    <source>
        <strain evidence="2 3">KCTC 32217</strain>
    </source>
</reference>